<evidence type="ECO:0000313" key="1">
    <source>
        <dbReference type="EMBL" id="KAK8579326.1"/>
    </source>
</evidence>
<name>A0ABR2FEH2_9ROSI</name>
<sequence>MMSEENDFDKDARTRATLDLDDGQIVDGWWERRDSPTRYVSDNDEFKEKGFSSNGSGDDKRLGFMLVEVAANTGFLSKVEEDENPKPIFEGEIYLM</sequence>
<reference evidence="1 2" key="1">
    <citation type="journal article" date="2024" name="G3 (Bethesda)">
        <title>Genome assembly of Hibiscus sabdariffa L. provides insights into metabolisms of medicinal natural products.</title>
        <authorList>
            <person name="Kim T."/>
        </authorList>
    </citation>
    <scope>NUCLEOTIDE SEQUENCE [LARGE SCALE GENOMIC DNA]</scope>
    <source>
        <strain evidence="1">TK-2024</strain>
        <tissue evidence="1">Old leaves</tissue>
    </source>
</reference>
<keyword evidence="2" id="KW-1185">Reference proteome</keyword>
<gene>
    <name evidence="1" type="ORF">V6N12_069652</name>
</gene>
<evidence type="ECO:0000313" key="2">
    <source>
        <dbReference type="Proteomes" id="UP001472677"/>
    </source>
</evidence>
<proteinExistence type="predicted"/>
<protein>
    <submittedName>
        <fullName evidence="1">Uncharacterized protein</fullName>
    </submittedName>
</protein>
<dbReference type="EMBL" id="JBBPBM010000006">
    <property type="protein sequence ID" value="KAK8579326.1"/>
    <property type="molecule type" value="Genomic_DNA"/>
</dbReference>
<accession>A0ABR2FEH2</accession>
<comment type="caution">
    <text evidence="1">The sequence shown here is derived from an EMBL/GenBank/DDBJ whole genome shotgun (WGS) entry which is preliminary data.</text>
</comment>
<dbReference type="Proteomes" id="UP001472677">
    <property type="component" value="Unassembled WGS sequence"/>
</dbReference>
<organism evidence="1 2">
    <name type="scientific">Hibiscus sabdariffa</name>
    <name type="common">roselle</name>
    <dbReference type="NCBI Taxonomy" id="183260"/>
    <lineage>
        <taxon>Eukaryota</taxon>
        <taxon>Viridiplantae</taxon>
        <taxon>Streptophyta</taxon>
        <taxon>Embryophyta</taxon>
        <taxon>Tracheophyta</taxon>
        <taxon>Spermatophyta</taxon>
        <taxon>Magnoliopsida</taxon>
        <taxon>eudicotyledons</taxon>
        <taxon>Gunneridae</taxon>
        <taxon>Pentapetalae</taxon>
        <taxon>rosids</taxon>
        <taxon>malvids</taxon>
        <taxon>Malvales</taxon>
        <taxon>Malvaceae</taxon>
        <taxon>Malvoideae</taxon>
        <taxon>Hibiscus</taxon>
    </lineage>
</organism>